<comment type="caution">
    <text evidence="1">The sequence shown here is derived from an EMBL/GenBank/DDBJ whole genome shotgun (WGS) entry which is preliminary data.</text>
</comment>
<dbReference type="RefSeq" id="WP_119360733.1">
    <property type="nucleotide sequence ID" value="NZ_QWKZ01000080.1"/>
</dbReference>
<dbReference type="EMBL" id="QWKZ01000080">
    <property type="protein sequence ID" value="RIH83454.1"/>
    <property type="molecule type" value="Genomic_DNA"/>
</dbReference>
<evidence type="ECO:0000313" key="2">
    <source>
        <dbReference type="Proteomes" id="UP000265800"/>
    </source>
</evidence>
<dbReference type="OrthoDB" id="26250at2"/>
<proteinExistence type="predicted"/>
<keyword evidence="2" id="KW-1185">Reference proteome</keyword>
<name>A0A399EFL0_9DEIN</name>
<dbReference type="AlphaFoldDB" id="A0A399EFL0"/>
<accession>A0A399EFL0</accession>
<protein>
    <submittedName>
        <fullName evidence="1">Uncharacterized protein</fullName>
    </submittedName>
</protein>
<organism evidence="1 2">
    <name type="scientific">Meiothermus luteus</name>
    <dbReference type="NCBI Taxonomy" id="2026184"/>
    <lineage>
        <taxon>Bacteria</taxon>
        <taxon>Thermotogati</taxon>
        <taxon>Deinococcota</taxon>
        <taxon>Deinococci</taxon>
        <taxon>Thermales</taxon>
        <taxon>Thermaceae</taxon>
        <taxon>Meiothermus</taxon>
    </lineage>
</organism>
<sequence length="74" mass="8357">MTPVEWIRQMVEANREALQQMPFPPGLAEYIDELVKAGQTEQIIAMMKMSFLIGVQQGARSEEVSLPPRARIQA</sequence>
<evidence type="ECO:0000313" key="1">
    <source>
        <dbReference type="EMBL" id="RIH83454.1"/>
    </source>
</evidence>
<dbReference type="Proteomes" id="UP000265800">
    <property type="component" value="Unassembled WGS sequence"/>
</dbReference>
<reference evidence="1 2" key="1">
    <citation type="submission" date="2018-08" db="EMBL/GenBank/DDBJ databases">
        <title>Meiothermus luteus KCTC 52599 genome sequencing project.</title>
        <authorList>
            <person name="Da Costa M.S."/>
            <person name="Albuquerque L."/>
            <person name="Raposo P."/>
            <person name="Froufe H.J.C."/>
            <person name="Barroso C.S."/>
            <person name="Egas C."/>
        </authorList>
    </citation>
    <scope>NUCLEOTIDE SEQUENCE [LARGE SCALE GENOMIC DNA]</scope>
    <source>
        <strain evidence="1 2">KCTC 52599</strain>
    </source>
</reference>
<gene>
    <name evidence="1" type="ORF">Mlute_02189</name>
</gene>